<dbReference type="PROSITE" id="PS00108">
    <property type="entry name" value="PROTEIN_KINASE_ST"/>
    <property type="match status" value="1"/>
</dbReference>
<evidence type="ECO:0000256" key="8">
    <source>
        <dbReference type="RuleBase" id="RU000304"/>
    </source>
</evidence>
<evidence type="ECO:0000256" key="2">
    <source>
        <dbReference type="ARBA" id="ARBA00022553"/>
    </source>
</evidence>
<keyword evidence="3" id="KW-0808">Transferase</keyword>
<evidence type="ECO:0000256" key="3">
    <source>
        <dbReference type="ARBA" id="ARBA00022679"/>
    </source>
</evidence>
<evidence type="ECO:0000256" key="1">
    <source>
        <dbReference type="ARBA" id="ARBA00022527"/>
    </source>
</evidence>
<keyword evidence="6 7" id="KW-0067">ATP-binding</keyword>
<evidence type="ECO:0000256" key="6">
    <source>
        <dbReference type="ARBA" id="ARBA00022840"/>
    </source>
</evidence>
<dbReference type="Pfam" id="PF00433">
    <property type="entry name" value="Pkinase_C"/>
    <property type="match status" value="1"/>
</dbReference>
<feature type="binding site" evidence="7">
    <location>
        <position position="142"/>
    </location>
    <ligand>
        <name>ATP</name>
        <dbReference type="ChEBI" id="CHEBI:30616"/>
    </ligand>
</feature>
<evidence type="ECO:0000313" key="13">
    <source>
        <dbReference type="Proteomes" id="UP001346869"/>
    </source>
</evidence>
<evidence type="ECO:0000256" key="9">
    <source>
        <dbReference type="SAM" id="MobiDB-lite"/>
    </source>
</evidence>
<feature type="compositionally biased region" description="Basic and acidic residues" evidence="9">
    <location>
        <begin position="72"/>
        <end position="87"/>
    </location>
</feature>
<dbReference type="SUPFAM" id="SSF56112">
    <property type="entry name" value="Protein kinase-like (PK-like)"/>
    <property type="match status" value="1"/>
</dbReference>
<name>A0AAN7XJK1_ELEMC</name>
<gene>
    <name evidence="12" type="ORF">PBY51_017732</name>
</gene>
<dbReference type="GO" id="GO:0004674">
    <property type="term" value="F:protein serine/threonine kinase activity"/>
    <property type="evidence" value="ECO:0007669"/>
    <property type="project" value="UniProtKB-KW"/>
</dbReference>
<dbReference type="SMART" id="SM00220">
    <property type="entry name" value="S_TKc"/>
    <property type="match status" value="1"/>
</dbReference>
<comment type="caution">
    <text evidence="12">The sequence shown here is derived from an EMBL/GenBank/DDBJ whole genome shotgun (WGS) entry which is preliminary data.</text>
</comment>
<evidence type="ECO:0000256" key="5">
    <source>
        <dbReference type="ARBA" id="ARBA00022777"/>
    </source>
</evidence>
<dbReference type="InterPro" id="IPR000961">
    <property type="entry name" value="AGC-kinase_C"/>
</dbReference>
<dbReference type="InterPro" id="IPR000719">
    <property type="entry name" value="Prot_kinase_dom"/>
</dbReference>
<dbReference type="Gene3D" id="1.10.510.10">
    <property type="entry name" value="Transferase(Phosphotransferase) domain 1"/>
    <property type="match status" value="1"/>
</dbReference>
<keyword evidence="1 8" id="KW-0723">Serine/threonine-protein kinase</keyword>
<dbReference type="Gene3D" id="3.30.200.20">
    <property type="entry name" value="Phosphorylase Kinase, domain 1"/>
    <property type="match status" value="1"/>
</dbReference>
<organism evidence="12 13">
    <name type="scientific">Eleginops maclovinus</name>
    <name type="common">Patagonian blennie</name>
    <name type="synonym">Eleginus maclovinus</name>
    <dbReference type="NCBI Taxonomy" id="56733"/>
    <lineage>
        <taxon>Eukaryota</taxon>
        <taxon>Metazoa</taxon>
        <taxon>Chordata</taxon>
        <taxon>Craniata</taxon>
        <taxon>Vertebrata</taxon>
        <taxon>Euteleostomi</taxon>
        <taxon>Actinopterygii</taxon>
        <taxon>Neopterygii</taxon>
        <taxon>Teleostei</taxon>
        <taxon>Neoteleostei</taxon>
        <taxon>Acanthomorphata</taxon>
        <taxon>Eupercaria</taxon>
        <taxon>Perciformes</taxon>
        <taxon>Notothenioidei</taxon>
        <taxon>Eleginopidae</taxon>
        <taxon>Eleginops</taxon>
    </lineage>
</organism>
<accession>A0AAN7XJK1</accession>
<reference evidence="12 13" key="1">
    <citation type="journal article" date="2023" name="Genes (Basel)">
        <title>Chromosome-Level Genome Assembly and Circadian Gene Repertoire of the Patagonia Blennie Eleginops maclovinus-The Closest Ancestral Proxy of Antarctic Cryonotothenioids.</title>
        <authorList>
            <person name="Cheng C.C."/>
            <person name="Rivera-Colon A.G."/>
            <person name="Minhas B.F."/>
            <person name="Wilson L."/>
            <person name="Rayamajhi N."/>
            <person name="Vargas-Chacoff L."/>
            <person name="Catchen J.M."/>
        </authorList>
    </citation>
    <scope>NUCLEOTIDE SEQUENCE [LARGE SCALE GENOMIC DNA]</scope>
    <source>
        <strain evidence="12">JMC-PN-2008</strain>
    </source>
</reference>
<feature type="domain" description="Protein kinase" evidence="10">
    <location>
        <begin position="104"/>
        <end position="384"/>
    </location>
</feature>
<proteinExistence type="inferred from homology"/>
<dbReference type="GO" id="GO:0005524">
    <property type="term" value="F:ATP binding"/>
    <property type="evidence" value="ECO:0007669"/>
    <property type="project" value="UniProtKB-UniRule"/>
</dbReference>
<comment type="similarity">
    <text evidence="8">Belongs to the protein kinase superfamily.</text>
</comment>
<dbReference type="InterPro" id="IPR017892">
    <property type="entry name" value="Pkinase_C"/>
</dbReference>
<evidence type="ECO:0000256" key="4">
    <source>
        <dbReference type="ARBA" id="ARBA00022741"/>
    </source>
</evidence>
<keyword evidence="4 7" id="KW-0547">Nucleotide-binding</keyword>
<dbReference type="Proteomes" id="UP001346869">
    <property type="component" value="Unassembled WGS sequence"/>
</dbReference>
<dbReference type="InterPro" id="IPR017441">
    <property type="entry name" value="Protein_kinase_ATP_BS"/>
</dbReference>
<dbReference type="EMBL" id="JAUZQC010000012">
    <property type="protein sequence ID" value="KAK5862322.1"/>
    <property type="molecule type" value="Genomic_DNA"/>
</dbReference>
<feature type="domain" description="AGC-kinase C-terminal" evidence="11">
    <location>
        <begin position="385"/>
        <end position="454"/>
    </location>
</feature>
<dbReference type="PROSITE" id="PS00107">
    <property type="entry name" value="PROTEIN_KINASE_ATP"/>
    <property type="match status" value="1"/>
</dbReference>
<dbReference type="FunFam" id="1.10.510.10:FF:000008">
    <property type="entry name" value="Non-specific serine/threonine protein kinase"/>
    <property type="match status" value="1"/>
</dbReference>
<dbReference type="PANTHER" id="PTHR24351">
    <property type="entry name" value="RIBOSOMAL PROTEIN S6 KINASE"/>
    <property type="match status" value="1"/>
</dbReference>
<dbReference type="AlphaFoldDB" id="A0AAN7XJK1"/>
<evidence type="ECO:0000259" key="10">
    <source>
        <dbReference type="PROSITE" id="PS50011"/>
    </source>
</evidence>
<reference evidence="12 13" key="2">
    <citation type="journal article" date="2023" name="Mol. Biol. Evol.">
        <title>Genomics of Secondarily Temperate Adaptation in the Only Non-Antarctic Icefish.</title>
        <authorList>
            <person name="Rivera-Colon A.G."/>
            <person name="Rayamajhi N."/>
            <person name="Minhas B.F."/>
            <person name="Madrigal G."/>
            <person name="Bilyk K.T."/>
            <person name="Yoon V."/>
            <person name="Hune M."/>
            <person name="Gregory S."/>
            <person name="Cheng C.H.C."/>
            <person name="Catchen J.M."/>
        </authorList>
    </citation>
    <scope>NUCLEOTIDE SEQUENCE [LARGE SCALE GENOMIC DNA]</scope>
    <source>
        <strain evidence="12">JMC-PN-2008</strain>
    </source>
</reference>
<dbReference type="PROSITE" id="PS50011">
    <property type="entry name" value="PROTEIN_KINASE_DOM"/>
    <property type="match status" value="1"/>
</dbReference>
<dbReference type="InterPro" id="IPR008271">
    <property type="entry name" value="Ser/Thr_kinase_AS"/>
</dbReference>
<protein>
    <submittedName>
        <fullName evidence="12">Uncharacterized protein</fullName>
    </submittedName>
</protein>
<feature type="region of interest" description="Disordered" evidence="9">
    <location>
        <begin position="69"/>
        <end position="98"/>
    </location>
</feature>
<evidence type="ECO:0000256" key="7">
    <source>
        <dbReference type="PROSITE-ProRule" id="PRU10141"/>
    </source>
</evidence>
<keyword evidence="5" id="KW-0418">Kinase</keyword>
<keyword evidence="13" id="KW-1185">Reference proteome</keyword>
<dbReference type="PROSITE" id="PS51285">
    <property type="entry name" value="AGC_KINASE_CTER"/>
    <property type="match status" value="1"/>
</dbReference>
<dbReference type="Pfam" id="PF00069">
    <property type="entry name" value="Pkinase"/>
    <property type="match status" value="1"/>
</dbReference>
<evidence type="ECO:0000259" key="11">
    <source>
        <dbReference type="PROSITE" id="PS51285"/>
    </source>
</evidence>
<evidence type="ECO:0000313" key="12">
    <source>
        <dbReference type="EMBL" id="KAK5862322.1"/>
    </source>
</evidence>
<dbReference type="InterPro" id="IPR011009">
    <property type="entry name" value="Kinase-like_dom_sf"/>
</dbReference>
<keyword evidence="2" id="KW-0597">Phosphoprotein</keyword>
<sequence length="457" mass="51010">MISISYSVFVQVIVIEDGPLTYVKMRGLVSFLSPLLKGRKVGFSDFVHKCVSSQQFCQHLDTQKLLHRQRRLKSEKEKGEKRGEKRGIGTSVNTETSQMKPSDFDYLKVIGKGSFGKVLLARHRKHGGYYAVKVLQKQMIVKRKEQRHVIVERSVLLKGLQHSFLVGLHFSFQSLNTLYFVLDYVNGGEAFRKGSNSSVCLWLFYHLQGKGSFPAPRAAFYAAEMAMALGYLHSLNIVYRDLKPENILLDQEGHVMLTDLGLCKEGVAVSGIMHTFCGTPEYLAPEVLQGFLYSPAVDWWGLGTVLFEMLYGLVTFPSPPCPFSWPPFYSRCKAEMFESILHAPLQVCSGGAQASLLKGLLERDVSKRIGGSSDLAELQEHPFFASINWDDLLARKVRPPFIPKVAGPCDFSNIDPEFTLQPVPASVNECQSTGTNEAFPGFSFMNPVEYVAAKPGS</sequence>
<dbReference type="FunFam" id="3.30.200.20:FF:000103">
    <property type="entry name" value="Protein kinase C"/>
    <property type="match status" value="1"/>
</dbReference>
<dbReference type="SMART" id="SM00133">
    <property type="entry name" value="S_TK_X"/>
    <property type="match status" value="1"/>
</dbReference>